<dbReference type="Proteomes" id="UP000029644">
    <property type="component" value="Unassembled WGS sequence"/>
</dbReference>
<dbReference type="EMBL" id="BBNQ01000002">
    <property type="protein sequence ID" value="GAL61476.1"/>
    <property type="molecule type" value="Genomic_DNA"/>
</dbReference>
<protein>
    <submittedName>
        <fullName evidence="1">Uncharacterized protein</fullName>
    </submittedName>
</protein>
<evidence type="ECO:0000313" key="1">
    <source>
        <dbReference type="EMBL" id="GAL61476.1"/>
    </source>
</evidence>
<organism evidence="1 2">
    <name type="scientific">Algibacter lectus</name>
    <dbReference type="NCBI Taxonomy" id="221126"/>
    <lineage>
        <taxon>Bacteria</taxon>
        <taxon>Pseudomonadati</taxon>
        <taxon>Bacteroidota</taxon>
        <taxon>Flavobacteriia</taxon>
        <taxon>Flavobacteriales</taxon>
        <taxon>Flavobacteriaceae</taxon>
        <taxon>Algibacter</taxon>
    </lineage>
</organism>
<reference evidence="1 2" key="1">
    <citation type="journal article" date="2014" name="Genome Announc.">
        <title>Draft Genome Sequences of Marine Flavobacterium Algibacter lectus Strains SS8 and NR4.</title>
        <authorList>
            <person name="Takatani N."/>
            <person name="Nakanishi M."/>
            <person name="Meirelles P."/>
            <person name="Mino S."/>
            <person name="Suda W."/>
            <person name="Oshima K."/>
            <person name="Hattori M."/>
            <person name="Ohkuma M."/>
            <person name="Hosokawa M."/>
            <person name="Miyashita K."/>
            <person name="Thompson F.L."/>
            <person name="Niwa A."/>
            <person name="Sawabe T."/>
            <person name="Sawabe T."/>
        </authorList>
    </citation>
    <scope>NUCLEOTIDE SEQUENCE [LARGE SCALE GENOMIC DNA]</scope>
    <source>
        <strain evidence="1 2">JCM 19300</strain>
    </source>
</reference>
<evidence type="ECO:0000313" key="2">
    <source>
        <dbReference type="Proteomes" id="UP000029644"/>
    </source>
</evidence>
<comment type="caution">
    <text evidence="1">The sequence shown here is derived from an EMBL/GenBank/DDBJ whole genome shotgun (WGS) entry which is preliminary data.</text>
</comment>
<dbReference type="AlphaFoldDB" id="A0A090V9K7"/>
<accession>A0A090V9K7</accession>
<sequence length="294" mass="34210">MLLSFFIVFFLLEKASWYFINKAPEKEHDRRLEKVVTGSFNKELIIIGSSRGANNILACQLEDETGLSSYNLSYKGVDIFFQLFILETYLQFNPSPKKVLLLLDHKHTFAKGNPLLFRDDLLFSFSKYNYINNKLIARGKRNYGSKIFGLLRLNRKDFSTKKKKVLPNEVLADCGSMPNTIKRPITLHYQDDNLIYQVNNENPEKIEAFKAIQKLCQTNNIKLITVFPPNYKAFDFGFMKRFIQLNNSENSVLIYDTINPIYINESIYFDESHLIRDGAKIFTSEISEFINSNK</sequence>
<proteinExistence type="predicted"/>
<gene>
    <name evidence="1" type="ORF">JCM19300_4422</name>
</gene>
<name>A0A090V9K7_9FLAO</name>